<keyword evidence="7" id="KW-0732">Signal</keyword>
<dbReference type="InterPro" id="IPR032799">
    <property type="entry name" value="TAXi_C"/>
</dbReference>
<evidence type="ECO:0000256" key="5">
    <source>
        <dbReference type="PIRSR" id="PIRSR601461-1"/>
    </source>
</evidence>
<evidence type="ECO:0000256" key="4">
    <source>
        <dbReference type="ARBA" id="ARBA00022801"/>
    </source>
</evidence>
<keyword evidence="10" id="KW-1185">Reference proteome</keyword>
<name>A0A830B567_9LAMI</name>
<evidence type="ECO:0000259" key="8">
    <source>
        <dbReference type="PROSITE" id="PS51767"/>
    </source>
</evidence>
<dbReference type="SUPFAM" id="SSF50630">
    <property type="entry name" value="Acid proteases"/>
    <property type="match status" value="1"/>
</dbReference>
<dbReference type="Pfam" id="PF14541">
    <property type="entry name" value="TAXi_C"/>
    <property type="match status" value="1"/>
</dbReference>
<evidence type="ECO:0000256" key="1">
    <source>
        <dbReference type="ARBA" id="ARBA00007447"/>
    </source>
</evidence>
<dbReference type="PROSITE" id="PS51767">
    <property type="entry name" value="PEPTIDASE_A1"/>
    <property type="match status" value="1"/>
</dbReference>
<proteinExistence type="inferred from homology"/>
<dbReference type="InterPro" id="IPR001969">
    <property type="entry name" value="Aspartic_peptidase_AS"/>
</dbReference>
<dbReference type="OrthoDB" id="2747330at2759"/>
<dbReference type="PRINTS" id="PR00792">
    <property type="entry name" value="PEPSIN"/>
</dbReference>
<dbReference type="GO" id="GO:0004190">
    <property type="term" value="F:aspartic-type endopeptidase activity"/>
    <property type="evidence" value="ECO:0007669"/>
    <property type="project" value="UniProtKB-KW"/>
</dbReference>
<evidence type="ECO:0000256" key="6">
    <source>
        <dbReference type="RuleBase" id="RU000454"/>
    </source>
</evidence>
<dbReference type="AlphaFoldDB" id="A0A830B567"/>
<gene>
    <name evidence="9" type="ORF">PHJA_000347900</name>
</gene>
<evidence type="ECO:0000313" key="9">
    <source>
        <dbReference type="EMBL" id="GFP82046.1"/>
    </source>
</evidence>
<evidence type="ECO:0000256" key="3">
    <source>
        <dbReference type="ARBA" id="ARBA00022750"/>
    </source>
</evidence>
<feature type="domain" description="Peptidase A1" evidence="8">
    <location>
        <begin position="53"/>
        <end position="399"/>
    </location>
</feature>
<dbReference type="PROSITE" id="PS00141">
    <property type="entry name" value="ASP_PROTEASE"/>
    <property type="match status" value="1"/>
</dbReference>
<organism evidence="9 10">
    <name type="scientific">Phtheirospermum japonicum</name>
    <dbReference type="NCBI Taxonomy" id="374723"/>
    <lineage>
        <taxon>Eukaryota</taxon>
        <taxon>Viridiplantae</taxon>
        <taxon>Streptophyta</taxon>
        <taxon>Embryophyta</taxon>
        <taxon>Tracheophyta</taxon>
        <taxon>Spermatophyta</taxon>
        <taxon>Magnoliopsida</taxon>
        <taxon>eudicotyledons</taxon>
        <taxon>Gunneridae</taxon>
        <taxon>Pentapetalae</taxon>
        <taxon>asterids</taxon>
        <taxon>lamiids</taxon>
        <taxon>Lamiales</taxon>
        <taxon>Orobanchaceae</taxon>
        <taxon>Orobanchaceae incertae sedis</taxon>
        <taxon>Phtheirospermum</taxon>
    </lineage>
</organism>
<dbReference type="InterPro" id="IPR021109">
    <property type="entry name" value="Peptidase_aspartic_dom_sf"/>
</dbReference>
<keyword evidence="2 6" id="KW-0645">Protease</keyword>
<dbReference type="PANTHER" id="PTHR13683">
    <property type="entry name" value="ASPARTYL PROTEASES"/>
    <property type="match status" value="1"/>
</dbReference>
<dbReference type="EMBL" id="BMAC01000037">
    <property type="protein sequence ID" value="GFP82046.1"/>
    <property type="molecule type" value="Genomic_DNA"/>
</dbReference>
<dbReference type="GO" id="GO:0006508">
    <property type="term" value="P:proteolysis"/>
    <property type="evidence" value="ECO:0007669"/>
    <property type="project" value="UniProtKB-KW"/>
</dbReference>
<evidence type="ECO:0000313" key="10">
    <source>
        <dbReference type="Proteomes" id="UP000653305"/>
    </source>
</evidence>
<evidence type="ECO:0000256" key="2">
    <source>
        <dbReference type="ARBA" id="ARBA00022670"/>
    </source>
</evidence>
<dbReference type="Pfam" id="PF14543">
    <property type="entry name" value="TAXi_N"/>
    <property type="match status" value="1"/>
</dbReference>
<dbReference type="InterPro" id="IPR001461">
    <property type="entry name" value="Aspartic_peptidase_A1"/>
</dbReference>
<dbReference type="FunFam" id="2.40.70.10:FF:000015">
    <property type="entry name" value="Aspartyl protease family protein"/>
    <property type="match status" value="1"/>
</dbReference>
<comment type="caution">
    <text evidence="9">The sequence shown here is derived from an EMBL/GenBank/DDBJ whole genome shotgun (WGS) entry which is preliminary data.</text>
</comment>
<dbReference type="Gene3D" id="2.40.70.10">
    <property type="entry name" value="Acid Proteases"/>
    <property type="match status" value="2"/>
</dbReference>
<protein>
    <submittedName>
        <fullName evidence="9">Aspartic proteinase asp1</fullName>
    </submittedName>
</protein>
<feature type="chain" id="PRO_5032368511" evidence="7">
    <location>
        <begin position="22"/>
        <end position="407"/>
    </location>
</feature>
<evidence type="ECO:0000256" key="7">
    <source>
        <dbReference type="SAM" id="SignalP"/>
    </source>
</evidence>
<dbReference type="InterPro" id="IPR032861">
    <property type="entry name" value="TAXi_N"/>
</dbReference>
<sequence length="407" mass="44126">MHQKMYLKALVLYLLAWITGAYQPLNFSEMKPNSGRSTIFLPITGNVHPLGYYTVTISIGNPPAQFVLDVDTGSDLTWVPCKGSPTPSYDPKSGNIVFCNDPECLALGTLGRDVATVGQCTLPEEPCIYEAHYADGGSSKGVLVKNSFPFKFRNGKAIAPQLAFGCGNHKNDEHSIHQSLDHKGILGLGKGALGIIKQLSNMGAIRNVVGHCLSSYGRGGFLFLGDDFLPNSGIVWKQLLSPAEHYSLGSADLLFDGKATNTKDLKIIFDSGSTYTYLRSKAYGTLLGLINNILIGSPLKVVTQDNTLPLCWGVGKPFKFIGEVARYFKPLALSFTGVENVQFHIRPEYYLIISGHGNVCLGMLNGTEMGLQDMNVIGDISMQDKLVIYDNENGKIGWAAVSSCNRG</sequence>
<dbReference type="Proteomes" id="UP000653305">
    <property type="component" value="Unassembled WGS sequence"/>
</dbReference>
<feature type="active site" evidence="5">
    <location>
        <position position="270"/>
    </location>
</feature>
<feature type="signal peptide" evidence="7">
    <location>
        <begin position="1"/>
        <end position="21"/>
    </location>
</feature>
<accession>A0A830B567</accession>
<comment type="similarity">
    <text evidence="1 6">Belongs to the peptidase A1 family.</text>
</comment>
<reference evidence="9" key="1">
    <citation type="submission" date="2020-07" db="EMBL/GenBank/DDBJ databases">
        <title>Ethylene signaling mediates host invasion by parasitic plants.</title>
        <authorList>
            <person name="Yoshida S."/>
        </authorList>
    </citation>
    <scope>NUCLEOTIDE SEQUENCE</scope>
    <source>
        <strain evidence="9">Okayama</strain>
    </source>
</reference>
<keyword evidence="3 6" id="KW-0064">Aspartyl protease</keyword>
<keyword evidence="4 6" id="KW-0378">Hydrolase</keyword>
<dbReference type="PANTHER" id="PTHR13683:SF227">
    <property type="entry name" value="EUKARYOTIC ASPARTYL PROTEASE FAMILY PROTEIN"/>
    <property type="match status" value="1"/>
</dbReference>
<dbReference type="InterPro" id="IPR033121">
    <property type="entry name" value="PEPTIDASE_A1"/>
</dbReference>
<feature type="active site" evidence="5">
    <location>
        <position position="71"/>
    </location>
</feature>